<evidence type="ECO:0000256" key="1">
    <source>
        <dbReference type="ARBA" id="ARBA00022860"/>
    </source>
</evidence>
<dbReference type="SMART" id="SM00015">
    <property type="entry name" value="IQ"/>
    <property type="match status" value="2"/>
</dbReference>
<dbReference type="PROSITE" id="PS50096">
    <property type="entry name" value="IQ"/>
    <property type="match status" value="2"/>
</dbReference>
<gene>
    <name evidence="6" type="ORF">TCM_026385</name>
</gene>
<dbReference type="eggNOG" id="ENOG502S0AM">
    <property type="taxonomic scope" value="Eukaryota"/>
</dbReference>
<evidence type="ECO:0000259" key="5">
    <source>
        <dbReference type="Pfam" id="PF13178"/>
    </source>
</evidence>
<sequence length="441" mass="50068">MGKASRWLVNFLLGRKEDKGKRKNISISFEEGRVTTPSATPPATPFKRRWSFGKLASKERAHKSSRSLDSMTATPLVKQAVLGLEKRHDNTRVLAMAMTSATKRKTKATSAASLISKAVEDAAATRIQAAFRSYLARKALHALRGLVKLQALVRGHLVRKQTTATLRRMHALMAIQVRARFQRIQMAEEPRPAVKSRSSRYGRFPQEMGFKRAQREAVDINLYEKCGIVKSQNGFMNHSQIERIEHGITTYYSGELSISKREQKYEEFSFTTHNSPRHSPPMSKPTPGRSSFSSHEYPYMPNYLTNTESSRAKVRSQSEPKQRPAWNSKAKGKKTTSAEEMDDNIQQHYSSSQSKGVADENQEPWFVTLYRSTRTPKDNEGDTSVPTSYSEYRKSLVTNEVSQVNFSAVESSSVRFLGFSLKLHSLTHFWFTYLQPHATLF</sequence>
<dbReference type="AlphaFoldDB" id="A0A061F357"/>
<comment type="similarity">
    <text evidence="2">Belongs to the IQD family.</text>
</comment>
<dbReference type="Gene3D" id="1.20.5.190">
    <property type="match status" value="1"/>
</dbReference>
<keyword evidence="1" id="KW-0112">Calmodulin-binding</keyword>
<evidence type="ECO:0000256" key="4">
    <source>
        <dbReference type="SAM" id="MobiDB-lite"/>
    </source>
</evidence>
<dbReference type="InParanoid" id="A0A061F357"/>
<dbReference type="EMBL" id="CM001883">
    <property type="protein sequence ID" value="EOY11112.1"/>
    <property type="molecule type" value="Genomic_DNA"/>
</dbReference>
<dbReference type="Pfam" id="PF00612">
    <property type="entry name" value="IQ"/>
    <property type="match status" value="2"/>
</dbReference>
<dbReference type="PANTHER" id="PTHR32295:SF263">
    <property type="entry name" value="DUF4005 DOMAIN-CONTAINING PROTEIN"/>
    <property type="match status" value="1"/>
</dbReference>
<name>A0A061F357_THECC</name>
<dbReference type="OMA" id="WFIKLYQ"/>
<comment type="subunit">
    <text evidence="3">Binds to multiple calmodulin (CaM) in the presence of Ca(2+) and CaM-like proteins.</text>
</comment>
<feature type="region of interest" description="Disordered" evidence="4">
    <location>
        <begin position="267"/>
        <end position="339"/>
    </location>
</feature>
<dbReference type="GO" id="GO:0005516">
    <property type="term" value="F:calmodulin binding"/>
    <property type="evidence" value="ECO:0007669"/>
    <property type="project" value="UniProtKB-KW"/>
</dbReference>
<proteinExistence type="inferred from homology"/>
<dbReference type="HOGENOM" id="CLU_042730_0_0_1"/>
<dbReference type="Pfam" id="PF13178">
    <property type="entry name" value="DUF4005"/>
    <property type="match status" value="1"/>
</dbReference>
<organism evidence="6 7">
    <name type="scientific">Theobroma cacao</name>
    <name type="common">Cacao</name>
    <name type="synonym">Cocoa</name>
    <dbReference type="NCBI Taxonomy" id="3641"/>
    <lineage>
        <taxon>Eukaryota</taxon>
        <taxon>Viridiplantae</taxon>
        <taxon>Streptophyta</taxon>
        <taxon>Embryophyta</taxon>
        <taxon>Tracheophyta</taxon>
        <taxon>Spermatophyta</taxon>
        <taxon>Magnoliopsida</taxon>
        <taxon>eudicotyledons</taxon>
        <taxon>Gunneridae</taxon>
        <taxon>Pentapetalae</taxon>
        <taxon>rosids</taxon>
        <taxon>malvids</taxon>
        <taxon>Malvales</taxon>
        <taxon>Malvaceae</taxon>
        <taxon>Byttnerioideae</taxon>
        <taxon>Theobroma</taxon>
    </lineage>
</organism>
<dbReference type="CDD" id="cd23767">
    <property type="entry name" value="IQCD"/>
    <property type="match status" value="1"/>
</dbReference>
<reference evidence="6 7" key="1">
    <citation type="journal article" date="2013" name="Genome Biol.">
        <title>The genome sequence of the most widely cultivated cacao type and its use to identify candidate genes regulating pod color.</title>
        <authorList>
            <person name="Motamayor J.C."/>
            <person name="Mockaitis K."/>
            <person name="Schmutz J."/>
            <person name="Haiminen N."/>
            <person name="Iii D.L."/>
            <person name="Cornejo O."/>
            <person name="Findley S.D."/>
            <person name="Zheng P."/>
            <person name="Utro F."/>
            <person name="Royaert S."/>
            <person name="Saski C."/>
            <person name="Jenkins J."/>
            <person name="Podicheti R."/>
            <person name="Zhao M."/>
            <person name="Scheffler B.E."/>
            <person name="Stack J.C."/>
            <person name="Feltus F.A."/>
            <person name="Mustiga G.M."/>
            <person name="Amores F."/>
            <person name="Phillips W."/>
            <person name="Marelli J.P."/>
            <person name="May G.D."/>
            <person name="Shapiro H."/>
            <person name="Ma J."/>
            <person name="Bustamante C.D."/>
            <person name="Schnell R.J."/>
            <person name="Main D."/>
            <person name="Gilbert D."/>
            <person name="Parida L."/>
            <person name="Kuhn D.N."/>
        </authorList>
    </citation>
    <scope>NUCLEOTIDE SEQUENCE [LARGE SCALE GENOMIC DNA]</scope>
    <source>
        <strain evidence="7">cv. Matina 1-6</strain>
    </source>
</reference>
<dbReference type="PANTHER" id="PTHR32295">
    <property type="entry name" value="IQ-DOMAIN 5-RELATED"/>
    <property type="match status" value="1"/>
</dbReference>
<protein>
    <submittedName>
        <fullName evidence="6">IQ-domain 19, putative</fullName>
    </submittedName>
</protein>
<evidence type="ECO:0000256" key="3">
    <source>
        <dbReference type="ARBA" id="ARBA00024378"/>
    </source>
</evidence>
<evidence type="ECO:0000313" key="7">
    <source>
        <dbReference type="Proteomes" id="UP000026915"/>
    </source>
</evidence>
<dbReference type="InterPro" id="IPR000048">
    <property type="entry name" value="IQ_motif_EF-hand-BS"/>
</dbReference>
<feature type="domain" description="DUF4005" evidence="5">
    <location>
        <begin position="277"/>
        <end position="355"/>
    </location>
</feature>
<dbReference type="Proteomes" id="UP000026915">
    <property type="component" value="Chromosome 5"/>
</dbReference>
<evidence type="ECO:0000256" key="2">
    <source>
        <dbReference type="ARBA" id="ARBA00024341"/>
    </source>
</evidence>
<feature type="compositionally biased region" description="Polar residues" evidence="4">
    <location>
        <begin position="303"/>
        <end position="315"/>
    </location>
</feature>
<keyword evidence="7" id="KW-1185">Reference proteome</keyword>
<dbReference type="STRING" id="3641.A0A061F357"/>
<dbReference type="Gramene" id="EOY11112">
    <property type="protein sequence ID" value="EOY11112"/>
    <property type="gene ID" value="TCM_026385"/>
</dbReference>
<dbReference type="InterPro" id="IPR025064">
    <property type="entry name" value="DUF4005"/>
</dbReference>
<accession>A0A061F357</accession>
<evidence type="ECO:0000313" key="6">
    <source>
        <dbReference type="EMBL" id="EOY11112.1"/>
    </source>
</evidence>